<name>A0A1G9MAN2_9FIRM</name>
<dbReference type="EC" id="1.2.1.-" evidence="8"/>
<feature type="site" description="Activates thiol group during catalysis" evidence="6">
    <location>
        <position position="182"/>
    </location>
</feature>
<dbReference type="RefSeq" id="WP_092724846.1">
    <property type="nucleotide sequence ID" value="NZ_FNGW01000003.1"/>
</dbReference>
<dbReference type="CDD" id="cd18126">
    <property type="entry name" value="GAPDH_I_C"/>
    <property type="match status" value="1"/>
</dbReference>
<dbReference type="Proteomes" id="UP000199068">
    <property type="component" value="Unassembled WGS sequence"/>
</dbReference>
<evidence type="ECO:0000256" key="4">
    <source>
        <dbReference type="PIRSR" id="PIRSR000149-2"/>
    </source>
</evidence>
<dbReference type="CDD" id="cd05214">
    <property type="entry name" value="GAPDH_I_N"/>
    <property type="match status" value="1"/>
</dbReference>
<feature type="active site" description="Nucleophile" evidence="3">
    <location>
        <position position="155"/>
    </location>
</feature>
<gene>
    <name evidence="10" type="ORF">SAMN04515677_103137</name>
</gene>
<accession>A0A1G9MAN2</accession>
<feature type="binding site" evidence="4">
    <location>
        <begin position="213"/>
        <end position="214"/>
    </location>
    <ligand>
        <name>D-glyceraldehyde 3-phosphate</name>
        <dbReference type="ChEBI" id="CHEBI:59776"/>
    </ligand>
</feature>
<evidence type="ECO:0000256" key="5">
    <source>
        <dbReference type="PIRSR" id="PIRSR000149-3"/>
    </source>
</evidence>
<feature type="binding site" evidence="5">
    <location>
        <begin position="12"/>
        <end position="13"/>
    </location>
    <ligand>
        <name>NAD(+)</name>
        <dbReference type="ChEBI" id="CHEBI:57540"/>
    </ligand>
</feature>
<dbReference type="GO" id="GO:0006006">
    <property type="term" value="P:glucose metabolic process"/>
    <property type="evidence" value="ECO:0007669"/>
    <property type="project" value="InterPro"/>
</dbReference>
<dbReference type="InterPro" id="IPR020829">
    <property type="entry name" value="GlycerAld_3-P_DH_cat"/>
</dbReference>
<dbReference type="SUPFAM" id="SSF51735">
    <property type="entry name" value="NAD(P)-binding Rossmann-fold domains"/>
    <property type="match status" value="1"/>
</dbReference>
<feature type="domain" description="Glyceraldehyde 3-phosphate dehydrogenase NAD(P) binding" evidence="9">
    <location>
        <begin position="3"/>
        <end position="155"/>
    </location>
</feature>
<evidence type="ECO:0000256" key="7">
    <source>
        <dbReference type="RuleBase" id="RU000397"/>
    </source>
</evidence>
<sequence>MKIKVGLNGFGRIGRAVLRIAGERLDENIEIVAINARGTAETLAHLFTYDSCYGTFKGEVEAKDDETLLINSREIKILRNNDPKDIPWKELGVDIVVESTGIFTKREQAQKHIDAGAKKVIITAPGSDEDLTVVMGVNEEKYNDKIHNIISNASCTTNCLAPLAKAIDEAFGIEKGLMTTIHSYTNDQQILDKNHKDLRRARAAGESMIPTTTGAAKAVSKVLPKLEGKLNGFSVRVPTPTVSLVDLVCELKTDVTKEQVNNALKEASQTRLKGILGYCEKPLVSVDYKQDERSSIVDGLSTMVMDNKMIKVVSWYDNEWGYSTRTVDLVNHIARNMFKQSNN</sequence>
<evidence type="ECO:0000259" key="9">
    <source>
        <dbReference type="SMART" id="SM00846"/>
    </source>
</evidence>
<dbReference type="EMBL" id="FNGW01000003">
    <property type="protein sequence ID" value="SDL71041.1"/>
    <property type="molecule type" value="Genomic_DNA"/>
</dbReference>
<dbReference type="InterPro" id="IPR036291">
    <property type="entry name" value="NAD(P)-bd_dom_sf"/>
</dbReference>
<feature type="binding site" evidence="5">
    <location>
        <position position="123"/>
    </location>
    <ligand>
        <name>NAD(+)</name>
        <dbReference type="ChEBI" id="CHEBI:57540"/>
    </ligand>
</feature>
<dbReference type="PANTHER" id="PTHR43148">
    <property type="entry name" value="GLYCERALDEHYDE-3-PHOSPHATE DEHYDROGENASE 2"/>
    <property type="match status" value="1"/>
</dbReference>
<dbReference type="FunFam" id="3.30.360.10:FF:000002">
    <property type="entry name" value="Glyceraldehyde-3-phosphate dehydrogenase"/>
    <property type="match status" value="1"/>
</dbReference>
<keyword evidence="11" id="KW-1185">Reference proteome</keyword>
<dbReference type="NCBIfam" id="TIGR01534">
    <property type="entry name" value="GAPDH-I"/>
    <property type="match status" value="1"/>
</dbReference>
<dbReference type="InterPro" id="IPR020831">
    <property type="entry name" value="GlycerAld/Erythrose_P_DH"/>
</dbReference>
<feature type="binding site" evidence="4">
    <location>
        <begin position="154"/>
        <end position="156"/>
    </location>
    <ligand>
        <name>D-glyceraldehyde 3-phosphate</name>
        <dbReference type="ChEBI" id="CHEBI:59776"/>
    </ligand>
</feature>
<feature type="binding site" evidence="5">
    <location>
        <position position="318"/>
    </location>
    <ligand>
        <name>NAD(+)</name>
        <dbReference type="ChEBI" id="CHEBI:57540"/>
    </ligand>
</feature>
<dbReference type="SMART" id="SM00846">
    <property type="entry name" value="Gp_dh_N"/>
    <property type="match status" value="1"/>
</dbReference>
<dbReference type="Gene3D" id="3.30.360.10">
    <property type="entry name" value="Dihydrodipicolinate Reductase, domain 2"/>
    <property type="match status" value="1"/>
</dbReference>
<evidence type="ECO:0000313" key="10">
    <source>
        <dbReference type="EMBL" id="SDL71041.1"/>
    </source>
</evidence>
<evidence type="ECO:0000256" key="6">
    <source>
        <dbReference type="PIRSR" id="PIRSR000149-4"/>
    </source>
</evidence>
<feature type="binding site" evidence="4">
    <location>
        <position position="236"/>
    </location>
    <ligand>
        <name>D-glyceraldehyde 3-phosphate</name>
        <dbReference type="ChEBI" id="CHEBI:59776"/>
    </ligand>
</feature>
<dbReference type="InterPro" id="IPR006424">
    <property type="entry name" value="Glyceraldehyde-3-P_DH_1"/>
</dbReference>
<protein>
    <recommendedName>
        <fullName evidence="8">Glyceraldehyde-3-phosphate dehydrogenase</fullName>
        <ecNumber evidence="8">1.2.1.-</ecNumber>
    </recommendedName>
</protein>
<dbReference type="PIRSF" id="PIRSF000149">
    <property type="entry name" value="GAP_DH"/>
    <property type="match status" value="1"/>
</dbReference>
<proteinExistence type="inferred from homology"/>
<evidence type="ECO:0000256" key="2">
    <source>
        <dbReference type="ARBA" id="ARBA00023002"/>
    </source>
</evidence>
<dbReference type="PRINTS" id="PR00078">
    <property type="entry name" value="G3PDHDRGNASE"/>
</dbReference>
<dbReference type="InterPro" id="IPR020828">
    <property type="entry name" value="GlycerAld_3-P_DH_NAD(P)-bd"/>
</dbReference>
<keyword evidence="5" id="KW-0547">Nucleotide-binding</keyword>
<dbReference type="PROSITE" id="PS00071">
    <property type="entry name" value="GAPDH"/>
    <property type="match status" value="1"/>
</dbReference>
<evidence type="ECO:0000256" key="8">
    <source>
        <dbReference type="RuleBase" id="RU361160"/>
    </source>
</evidence>
<dbReference type="AlphaFoldDB" id="A0A1G9MAN2"/>
<dbReference type="SUPFAM" id="SSF55347">
    <property type="entry name" value="Glyceraldehyde-3-phosphate dehydrogenase-like, C-terminal domain"/>
    <property type="match status" value="1"/>
</dbReference>
<dbReference type="Pfam" id="PF02800">
    <property type="entry name" value="Gp_dh_C"/>
    <property type="match status" value="1"/>
</dbReference>
<dbReference type="STRING" id="1121325.SAMN04515677_103137"/>
<dbReference type="Pfam" id="PF00044">
    <property type="entry name" value="Gp_dh_N"/>
    <property type="match status" value="1"/>
</dbReference>
<dbReference type="Gene3D" id="3.40.50.720">
    <property type="entry name" value="NAD(P)-binding Rossmann-like Domain"/>
    <property type="match status" value="1"/>
</dbReference>
<evidence type="ECO:0000256" key="3">
    <source>
        <dbReference type="PIRSR" id="PIRSR000149-1"/>
    </source>
</evidence>
<organism evidence="10 11">
    <name type="scientific">Romboutsia lituseburensis DSM 797</name>
    <dbReference type="NCBI Taxonomy" id="1121325"/>
    <lineage>
        <taxon>Bacteria</taxon>
        <taxon>Bacillati</taxon>
        <taxon>Bacillota</taxon>
        <taxon>Clostridia</taxon>
        <taxon>Peptostreptococcales</taxon>
        <taxon>Peptostreptococcaceae</taxon>
        <taxon>Romboutsia</taxon>
    </lineage>
</organism>
<feature type="binding site" evidence="4">
    <location>
        <position position="185"/>
    </location>
    <ligand>
        <name>D-glyceraldehyde 3-phosphate</name>
        <dbReference type="ChEBI" id="CHEBI:59776"/>
    </ligand>
</feature>
<dbReference type="GO" id="GO:0016620">
    <property type="term" value="F:oxidoreductase activity, acting on the aldehyde or oxo group of donors, NAD or NADP as acceptor"/>
    <property type="evidence" value="ECO:0007669"/>
    <property type="project" value="InterPro"/>
</dbReference>
<keyword evidence="2 8" id="KW-0560">Oxidoreductase</keyword>
<dbReference type="InterPro" id="IPR020830">
    <property type="entry name" value="GlycerAld_3-P_DH_AS"/>
</dbReference>
<evidence type="ECO:0000256" key="1">
    <source>
        <dbReference type="ARBA" id="ARBA00007406"/>
    </source>
</evidence>
<reference evidence="10 11" key="1">
    <citation type="submission" date="2016-10" db="EMBL/GenBank/DDBJ databases">
        <authorList>
            <person name="de Groot N.N."/>
        </authorList>
    </citation>
    <scope>NUCLEOTIDE SEQUENCE [LARGE SCALE GENOMIC DNA]</scope>
    <source>
        <strain evidence="10 11">DSM 797</strain>
    </source>
</reference>
<dbReference type="GO" id="GO:0051287">
    <property type="term" value="F:NAD binding"/>
    <property type="evidence" value="ECO:0007669"/>
    <property type="project" value="InterPro"/>
</dbReference>
<dbReference type="FunFam" id="3.40.50.720:FF:000001">
    <property type="entry name" value="Glyceraldehyde-3-phosphate dehydrogenase"/>
    <property type="match status" value="1"/>
</dbReference>
<comment type="similarity">
    <text evidence="1 7">Belongs to the glyceraldehyde-3-phosphate dehydrogenase family.</text>
</comment>
<evidence type="ECO:0000313" key="11">
    <source>
        <dbReference type="Proteomes" id="UP000199068"/>
    </source>
</evidence>
<keyword evidence="5" id="KW-0520">NAD</keyword>
<dbReference type="GO" id="GO:0050661">
    <property type="term" value="F:NADP binding"/>
    <property type="evidence" value="ECO:0007669"/>
    <property type="project" value="InterPro"/>
</dbReference>